<dbReference type="GeneID" id="89992566"/>
<dbReference type="EMBL" id="CP143816">
    <property type="protein sequence ID" value="WVO24429.1"/>
    <property type="molecule type" value="Genomic_DNA"/>
</dbReference>
<name>A0ABZ2B158_9TREE</name>
<accession>A0ABZ2B158</accession>
<dbReference type="Proteomes" id="UP001432216">
    <property type="component" value="Chromosome 11"/>
</dbReference>
<keyword evidence="2" id="KW-1185">Reference proteome</keyword>
<organism evidence="1 2">
    <name type="scientific">Cryptococcus decagattii</name>
    <dbReference type="NCBI Taxonomy" id="1859122"/>
    <lineage>
        <taxon>Eukaryota</taxon>
        <taxon>Fungi</taxon>
        <taxon>Dikarya</taxon>
        <taxon>Basidiomycota</taxon>
        <taxon>Agaricomycotina</taxon>
        <taxon>Tremellomycetes</taxon>
        <taxon>Tremellales</taxon>
        <taxon>Cryptococcaceae</taxon>
        <taxon>Cryptococcus</taxon>
        <taxon>Cryptococcus gattii species complex</taxon>
    </lineage>
</organism>
<dbReference type="RefSeq" id="XP_064723668.1">
    <property type="nucleotide sequence ID" value="XM_064867596.1"/>
</dbReference>
<evidence type="ECO:0000313" key="1">
    <source>
        <dbReference type="EMBL" id="WVO24429.1"/>
    </source>
</evidence>
<reference evidence="1 2" key="1">
    <citation type="submission" date="2024-01" db="EMBL/GenBank/DDBJ databases">
        <title>Comparative genomics of Cryptococcus and Kwoniella reveals pathogenesis evolution and contrasting modes of karyotype evolution via chromosome fusion or intercentromeric recombination.</title>
        <authorList>
            <person name="Coelho M.A."/>
            <person name="David-Palma M."/>
            <person name="Shea T."/>
            <person name="Bowers K."/>
            <person name="McGinley-Smith S."/>
            <person name="Mohammad A.W."/>
            <person name="Gnirke A."/>
            <person name="Yurkov A.M."/>
            <person name="Nowrousian M."/>
            <person name="Sun S."/>
            <person name="Cuomo C.A."/>
            <person name="Heitman J."/>
        </authorList>
    </citation>
    <scope>NUCLEOTIDE SEQUENCE [LARGE SCALE GENOMIC DNA]</scope>
    <source>
        <strain evidence="1 2">7685027</strain>
    </source>
</reference>
<sequence length="114" mass="12789">MTRSWTCILVTQSPALVALTFLSIPSAQYHITLIIIQRSFIQNHFCGSCCGGPREPRFSQTDHNILHLQQLPKSALKVYFLSTNRSSGSTSLAFLQVNIFISTIFGRSDSQLHF</sequence>
<evidence type="ECO:0000313" key="2">
    <source>
        <dbReference type="Proteomes" id="UP001432216"/>
    </source>
</evidence>
<protein>
    <recommendedName>
        <fullName evidence="3">Secreted protein</fullName>
    </recommendedName>
</protein>
<evidence type="ECO:0008006" key="3">
    <source>
        <dbReference type="Google" id="ProtNLM"/>
    </source>
</evidence>
<gene>
    <name evidence="1" type="ORF">IAS62_005797</name>
</gene>
<proteinExistence type="predicted"/>